<proteinExistence type="inferred from homology"/>
<accession>A0A1Q5PJK4</accession>
<feature type="domain" description="LD-carboxypeptidase C-terminal" evidence="5">
    <location>
        <begin position="205"/>
        <end position="343"/>
    </location>
</feature>
<feature type="region of interest" description="Disordered" evidence="3">
    <location>
        <begin position="278"/>
        <end position="298"/>
    </location>
</feature>
<keyword evidence="7" id="KW-1185">Reference proteome</keyword>
<dbReference type="OrthoDB" id="9807329at2"/>
<keyword evidence="6" id="KW-0121">Carboxypeptidase</keyword>
<evidence type="ECO:0000256" key="2">
    <source>
        <dbReference type="ARBA" id="ARBA00022801"/>
    </source>
</evidence>
<dbReference type="PANTHER" id="PTHR30237">
    <property type="entry name" value="MURAMOYLTETRAPEPTIDE CARBOXYPEPTIDASE"/>
    <property type="match status" value="1"/>
</dbReference>
<dbReference type="InterPro" id="IPR040449">
    <property type="entry name" value="Peptidase_S66_N"/>
</dbReference>
<evidence type="ECO:0000256" key="3">
    <source>
        <dbReference type="SAM" id="MobiDB-lite"/>
    </source>
</evidence>
<evidence type="ECO:0000259" key="4">
    <source>
        <dbReference type="Pfam" id="PF02016"/>
    </source>
</evidence>
<dbReference type="STRING" id="1921764.BSR28_06910"/>
<evidence type="ECO:0000313" key="7">
    <source>
        <dbReference type="Proteomes" id="UP000186785"/>
    </source>
</evidence>
<dbReference type="Pfam" id="PF17676">
    <property type="entry name" value="Peptidase_S66C"/>
    <property type="match status" value="1"/>
</dbReference>
<protein>
    <submittedName>
        <fullName evidence="6">LD-carboxypeptidase</fullName>
    </submittedName>
</protein>
<keyword evidence="2" id="KW-0378">Hydrolase</keyword>
<dbReference type="SUPFAM" id="SSF52317">
    <property type="entry name" value="Class I glutamine amidotransferase-like"/>
    <property type="match status" value="1"/>
</dbReference>
<name>A0A1Q5PJK4_9ACTO</name>
<dbReference type="InterPro" id="IPR040921">
    <property type="entry name" value="Peptidase_S66C"/>
</dbReference>
<evidence type="ECO:0000256" key="1">
    <source>
        <dbReference type="ARBA" id="ARBA00010233"/>
    </source>
</evidence>
<evidence type="ECO:0000313" key="6">
    <source>
        <dbReference type="EMBL" id="OKL46122.1"/>
    </source>
</evidence>
<feature type="domain" description="LD-carboxypeptidase N-terminal" evidence="4">
    <location>
        <begin position="13"/>
        <end position="133"/>
    </location>
</feature>
<dbReference type="Gene3D" id="3.50.30.60">
    <property type="entry name" value="LD-carboxypeptidase A C-terminal domain-like"/>
    <property type="match status" value="1"/>
</dbReference>
<evidence type="ECO:0000259" key="5">
    <source>
        <dbReference type="Pfam" id="PF17676"/>
    </source>
</evidence>
<dbReference type="InterPro" id="IPR027461">
    <property type="entry name" value="Carboxypeptidase_A_C_sf"/>
</dbReference>
<dbReference type="Proteomes" id="UP000186785">
    <property type="component" value="Unassembled WGS sequence"/>
</dbReference>
<organism evidence="6 7">
    <name type="scientific">Boudabousia liubingyangii</name>
    <dbReference type="NCBI Taxonomy" id="1921764"/>
    <lineage>
        <taxon>Bacteria</taxon>
        <taxon>Bacillati</taxon>
        <taxon>Actinomycetota</taxon>
        <taxon>Actinomycetes</taxon>
        <taxon>Actinomycetales</taxon>
        <taxon>Actinomycetaceae</taxon>
        <taxon>Boudabousia</taxon>
    </lineage>
</organism>
<comment type="caution">
    <text evidence="6">The sequence shown here is derived from an EMBL/GenBank/DDBJ whole genome shotgun (WGS) entry which is preliminary data.</text>
</comment>
<gene>
    <name evidence="6" type="ORF">BSR29_07655</name>
</gene>
<sequence>MITPHPLQPGDRVAVLSPAWAAPAYFPDLHAQSMERVRTLLELEPVEYPTTAMMGASPQARAADLMAALTDPDIKAIFASIGGDDLITVIPHLDGEALRAASTENGAKAFFGYSDNTNLNHWLWQQGIASYYGGSTMVHLGPAQVDDTHLQTLRAALFGTDLTLPIPTQSEDYGWDWSDPRSLTEPYPRLPSPPLEFIGPNQAVTGPTWGGCLEVLDQMAIAGRLPEPAQLEGAILILETSEVLPPPDYVGRWVRAMGERGYLDAIAGLAFAQPVVEDRDHPAPEGTTPQQRSQTREARREAYTEYLLSNIAPYRTDLLVCLNLPFGHTRPQLVIPYGGQLTLDPVAEVVTAHYR</sequence>
<keyword evidence="6" id="KW-0645">Protease</keyword>
<dbReference type="CDD" id="cd07062">
    <property type="entry name" value="Peptidase_S66_mccF_like"/>
    <property type="match status" value="1"/>
</dbReference>
<dbReference type="InterPro" id="IPR029062">
    <property type="entry name" value="Class_I_gatase-like"/>
</dbReference>
<dbReference type="RefSeq" id="WP_073709718.1">
    <property type="nucleotide sequence ID" value="NZ_MQSV01000006.1"/>
</dbReference>
<dbReference type="AlphaFoldDB" id="A0A1Q5PJK4"/>
<dbReference type="GO" id="GO:0004180">
    <property type="term" value="F:carboxypeptidase activity"/>
    <property type="evidence" value="ECO:0007669"/>
    <property type="project" value="UniProtKB-KW"/>
</dbReference>
<dbReference type="InterPro" id="IPR027478">
    <property type="entry name" value="LdcA_N"/>
</dbReference>
<comment type="similarity">
    <text evidence="1">Belongs to the peptidase S66 family.</text>
</comment>
<dbReference type="PANTHER" id="PTHR30237:SF4">
    <property type="entry name" value="LD-CARBOXYPEPTIDASE C-TERMINAL DOMAIN-CONTAINING PROTEIN"/>
    <property type="match status" value="1"/>
</dbReference>
<dbReference type="InterPro" id="IPR003507">
    <property type="entry name" value="S66_fam"/>
</dbReference>
<reference evidence="6 7" key="1">
    <citation type="submission" date="2016-11" db="EMBL/GenBank/DDBJ databases">
        <title>Actinomyces gypaetusis sp. nov. isolated from the vulture Gypaetus barbatus in Qinghai Tibet Plateau China.</title>
        <authorList>
            <person name="Meng X."/>
        </authorList>
    </citation>
    <scope>NUCLEOTIDE SEQUENCE [LARGE SCALE GENOMIC DNA]</scope>
    <source>
        <strain evidence="6 7">VUL4_2</strain>
    </source>
</reference>
<dbReference type="SUPFAM" id="SSF141986">
    <property type="entry name" value="LD-carboxypeptidase A C-terminal domain-like"/>
    <property type="match status" value="1"/>
</dbReference>
<dbReference type="Pfam" id="PF02016">
    <property type="entry name" value="Peptidase_S66"/>
    <property type="match status" value="1"/>
</dbReference>
<dbReference type="EMBL" id="MQSV01000006">
    <property type="protein sequence ID" value="OKL46122.1"/>
    <property type="molecule type" value="Genomic_DNA"/>
</dbReference>
<dbReference type="Gene3D" id="3.40.50.10740">
    <property type="entry name" value="Class I glutamine amidotransferase-like"/>
    <property type="match status" value="1"/>
</dbReference>